<gene>
    <name evidence="2" type="ORF">CALMAC_LOCUS316</name>
</gene>
<name>A0A653BG07_CALMS</name>
<accession>A0A653BG07</accession>
<reference evidence="2 3" key="1">
    <citation type="submission" date="2019-01" db="EMBL/GenBank/DDBJ databases">
        <authorList>
            <person name="Sayadi A."/>
        </authorList>
    </citation>
    <scope>NUCLEOTIDE SEQUENCE [LARGE SCALE GENOMIC DNA]</scope>
</reference>
<evidence type="ECO:0000256" key="1">
    <source>
        <dbReference type="SAM" id="SignalP"/>
    </source>
</evidence>
<organism evidence="2 3">
    <name type="scientific">Callosobruchus maculatus</name>
    <name type="common">Southern cowpea weevil</name>
    <name type="synonym">Pulse bruchid</name>
    <dbReference type="NCBI Taxonomy" id="64391"/>
    <lineage>
        <taxon>Eukaryota</taxon>
        <taxon>Metazoa</taxon>
        <taxon>Ecdysozoa</taxon>
        <taxon>Arthropoda</taxon>
        <taxon>Hexapoda</taxon>
        <taxon>Insecta</taxon>
        <taxon>Pterygota</taxon>
        <taxon>Neoptera</taxon>
        <taxon>Endopterygota</taxon>
        <taxon>Coleoptera</taxon>
        <taxon>Polyphaga</taxon>
        <taxon>Cucujiformia</taxon>
        <taxon>Chrysomeloidea</taxon>
        <taxon>Chrysomelidae</taxon>
        <taxon>Bruchinae</taxon>
        <taxon>Bruchini</taxon>
        <taxon>Callosobruchus</taxon>
    </lineage>
</organism>
<dbReference type="Proteomes" id="UP000410492">
    <property type="component" value="Unassembled WGS sequence"/>
</dbReference>
<dbReference type="AlphaFoldDB" id="A0A653BG07"/>
<evidence type="ECO:0000313" key="2">
    <source>
        <dbReference type="EMBL" id="VEN33945.1"/>
    </source>
</evidence>
<proteinExistence type="predicted"/>
<dbReference type="EMBL" id="CAACVG010000338">
    <property type="protein sequence ID" value="VEN33945.1"/>
    <property type="molecule type" value="Genomic_DNA"/>
</dbReference>
<feature type="non-terminal residue" evidence="2">
    <location>
        <position position="61"/>
    </location>
</feature>
<feature type="chain" id="PRO_5024979636" evidence="1">
    <location>
        <begin position="26"/>
        <end position="61"/>
    </location>
</feature>
<keyword evidence="3" id="KW-1185">Reference proteome</keyword>
<keyword evidence="1" id="KW-0732">Signal</keyword>
<sequence length="61" mass="6811">MAQETTRLWYLILTGLLGAMWHTSAQDQIPASQFTVTDENGSCDGDNDYNQKVNIYGINVT</sequence>
<evidence type="ECO:0000313" key="3">
    <source>
        <dbReference type="Proteomes" id="UP000410492"/>
    </source>
</evidence>
<feature type="signal peptide" evidence="1">
    <location>
        <begin position="1"/>
        <end position="25"/>
    </location>
</feature>
<protein>
    <submittedName>
        <fullName evidence="2">Uncharacterized protein</fullName>
    </submittedName>
</protein>